<name>A0A0B0PPR1_GOSAR</name>
<gene>
    <name evidence="1" type="ORF">F383_01736</name>
</gene>
<evidence type="ECO:0000313" key="2">
    <source>
        <dbReference type="Proteomes" id="UP000032142"/>
    </source>
</evidence>
<dbReference type="Proteomes" id="UP000032142">
    <property type="component" value="Unassembled WGS sequence"/>
</dbReference>
<proteinExistence type="predicted"/>
<protein>
    <submittedName>
        <fullName evidence="1">Uncharacterized protein</fullName>
    </submittedName>
</protein>
<organism evidence="1 2">
    <name type="scientific">Gossypium arboreum</name>
    <name type="common">Tree cotton</name>
    <name type="synonym">Gossypium nanking</name>
    <dbReference type="NCBI Taxonomy" id="29729"/>
    <lineage>
        <taxon>Eukaryota</taxon>
        <taxon>Viridiplantae</taxon>
        <taxon>Streptophyta</taxon>
        <taxon>Embryophyta</taxon>
        <taxon>Tracheophyta</taxon>
        <taxon>Spermatophyta</taxon>
        <taxon>Magnoliopsida</taxon>
        <taxon>eudicotyledons</taxon>
        <taxon>Gunneridae</taxon>
        <taxon>Pentapetalae</taxon>
        <taxon>rosids</taxon>
        <taxon>malvids</taxon>
        <taxon>Malvales</taxon>
        <taxon>Malvaceae</taxon>
        <taxon>Malvoideae</taxon>
        <taxon>Gossypium</taxon>
    </lineage>
</organism>
<keyword evidence="2" id="KW-1185">Reference proteome</keyword>
<sequence length="55" mass="6491">MALINYYKTKIPCKTMPRLGNGEFIRKGYHVRQCQDMEMVCLKRKENSKTVPKGR</sequence>
<dbReference type="AlphaFoldDB" id="A0A0B0PPR1"/>
<accession>A0A0B0PPR1</accession>
<reference evidence="2" key="1">
    <citation type="submission" date="2014-09" db="EMBL/GenBank/DDBJ databases">
        <authorList>
            <person name="Mudge J."/>
            <person name="Ramaraj T."/>
            <person name="Lindquist I.E."/>
            <person name="Bharti A.K."/>
            <person name="Sundararajan A."/>
            <person name="Cameron C.T."/>
            <person name="Woodward J.E."/>
            <person name="May G.D."/>
            <person name="Brubaker C."/>
            <person name="Broadhvest J."/>
            <person name="Wilkins T.A."/>
        </authorList>
    </citation>
    <scope>NUCLEOTIDE SEQUENCE</scope>
    <source>
        <strain evidence="2">cv. AKA8401</strain>
    </source>
</reference>
<dbReference type="EMBL" id="KN436567">
    <property type="protein sequence ID" value="KHG26429.1"/>
    <property type="molecule type" value="Genomic_DNA"/>
</dbReference>
<evidence type="ECO:0000313" key="1">
    <source>
        <dbReference type="EMBL" id="KHG26429.1"/>
    </source>
</evidence>